<name>A0AAD1WSS7_PELCU</name>
<evidence type="ECO:0000313" key="2">
    <source>
        <dbReference type="Proteomes" id="UP001295444"/>
    </source>
</evidence>
<accession>A0AAD1WSS7</accession>
<keyword evidence="2" id="KW-1185">Reference proteome</keyword>
<proteinExistence type="predicted"/>
<dbReference type="Proteomes" id="UP001295444">
    <property type="component" value="Chromosome 10"/>
</dbReference>
<protein>
    <submittedName>
        <fullName evidence="1">Uncharacterized protein</fullName>
    </submittedName>
</protein>
<dbReference type="EMBL" id="OW240921">
    <property type="protein sequence ID" value="CAH2320566.1"/>
    <property type="molecule type" value="Genomic_DNA"/>
</dbReference>
<organism evidence="1 2">
    <name type="scientific">Pelobates cultripes</name>
    <name type="common">Western spadefoot toad</name>
    <dbReference type="NCBI Taxonomy" id="61616"/>
    <lineage>
        <taxon>Eukaryota</taxon>
        <taxon>Metazoa</taxon>
        <taxon>Chordata</taxon>
        <taxon>Craniata</taxon>
        <taxon>Vertebrata</taxon>
        <taxon>Euteleostomi</taxon>
        <taxon>Amphibia</taxon>
        <taxon>Batrachia</taxon>
        <taxon>Anura</taxon>
        <taxon>Pelobatoidea</taxon>
        <taxon>Pelobatidae</taxon>
        <taxon>Pelobates</taxon>
    </lineage>
</organism>
<reference evidence="1" key="1">
    <citation type="submission" date="2022-03" db="EMBL/GenBank/DDBJ databases">
        <authorList>
            <person name="Alioto T."/>
            <person name="Alioto T."/>
            <person name="Gomez Garrido J."/>
        </authorList>
    </citation>
    <scope>NUCLEOTIDE SEQUENCE</scope>
</reference>
<evidence type="ECO:0000313" key="1">
    <source>
        <dbReference type="EMBL" id="CAH2320566.1"/>
    </source>
</evidence>
<gene>
    <name evidence="1" type="ORF">PECUL_23A028637</name>
</gene>
<sequence>MLDSQHYVNLAPSHPSEAPTTTATLQPHGTIILWHQPQVFYKMAEAVHQATFSREAAEFPSSQDEIFLELWQKRLKHTFNSLCVKLAVRLQPLTPSVLAAHTPQGYTLETEKGEKCSGVLFRSSMTSWLPTGIQHGRAMSYPRGA</sequence>
<dbReference type="AlphaFoldDB" id="A0AAD1WSS7"/>